<protein>
    <submittedName>
        <fullName evidence="6">GntR family transcriptional regulator</fullName>
    </submittedName>
</protein>
<dbReference type="InterPro" id="IPR015422">
    <property type="entry name" value="PyrdxlP-dep_Trfase_small"/>
</dbReference>
<comment type="cofactor">
    <cofactor evidence="1">
        <name>pyridoxal 5'-phosphate</name>
        <dbReference type="ChEBI" id="CHEBI:597326"/>
    </cofactor>
</comment>
<evidence type="ECO:0000256" key="1">
    <source>
        <dbReference type="ARBA" id="ARBA00001933"/>
    </source>
</evidence>
<dbReference type="GO" id="GO:0030170">
    <property type="term" value="F:pyridoxal phosphate binding"/>
    <property type="evidence" value="ECO:0007669"/>
    <property type="project" value="InterPro"/>
</dbReference>
<evidence type="ECO:0000313" key="7">
    <source>
        <dbReference type="Proteomes" id="UP000236047"/>
    </source>
</evidence>
<dbReference type="Proteomes" id="UP000236047">
    <property type="component" value="Unassembled WGS sequence"/>
</dbReference>
<dbReference type="RefSeq" id="WP_073446800.1">
    <property type="nucleotide sequence ID" value="NZ_LJSN01000002.1"/>
</dbReference>
<dbReference type="PANTHER" id="PTHR42790">
    <property type="entry name" value="AMINOTRANSFERASE"/>
    <property type="match status" value="1"/>
</dbReference>
<feature type="domain" description="Aminotransferase class I/classII large" evidence="5">
    <location>
        <begin position="76"/>
        <end position="422"/>
    </location>
</feature>
<dbReference type="InterPro" id="IPR050859">
    <property type="entry name" value="Class-I_PLP-dep_aminotransf"/>
</dbReference>
<dbReference type="Gene3D" id="3.90.1150.10">
    <property type="entry name" value="Aspartate Aminotransferase, domain 1"/>
    <property type="match status" value="1"/>
</dbReference>
<dbReference type="AlphaFoldDB" id="A0A2N8PHY0"/>
<evidence type="ECO:0000313" key="6">
    <source>
        <dbReference type="EMBL" id="PNE40629.1"/>
    </source>
</evidence>
<dbReference type="GO" id="GO:1901605">
    <property type="term" value="P:alpha-amino acid metabolic process"/>
    <property type="evidence" value="ECO:0007669"/>
    <property type="project" value="TreeGrafter"/>
</dbReference>
<dbReference type="InterPro" id="IPR015421">
    <property type="entry name" value="PyrdxlP-dep_Trfase_major"/>
</dbReference>
<dbReference type="Pfam" id="PF00155">
    <property type="entry name" value="Aminotran_1_2"/>
    <property type="match status" value="1"/>
</dbReference>
<sequence>MPGLEQDTLHASLQDPLLDSIGFLNEVMSRFPQAISFAPGAPHLAHLLDDDLTRYVELYVDHLRRTRGLDLHGARRLLYEYGPARGLINDLVAAALQDDLQCAVAAESLVITVGAQEAMLLTLRALCRDRTDVLAVAEPCFVGITGAARLLDVDVVAVPEDGRGPDLAALEKECAVLRAAGRRVRAMYVAPDYANPSGTVMDLDTRRRLLEVAARQDFLLVEDNAYGFTAPEKHQLPSLKAMPGGDRVVLLGTFAKLCLPGARVGYAVADQPVHTPDGRGRLLADELAALKSMVTVNTAPLCQAVIGGMLLEQGGSFTKLARERSALYRRNLGMLLDSLDRHLSPGGQTLPGISWNRPEGGFFVRMRVPVRVDAALLELAASRYGVLWTPMSQFYLSTAGDDELRLSCSYLDAERIEEGVLRLAAFLRDPVFRQ</sequence>
<dbReference type="EMBL" id="LJSN01000002">
    <property type="protein sequence ID" value="PNE40629.1"/>
    <property type="molecule type" value="Genomic_DNA"/>
</dbReference>
<proteinExistence type="predicted"/>
<gene>
    <name evidence="6" type="ORF">AOB60_07165</name>
</gene>
<accession>A0A2N8PHY0</accession>
<evidence type="ECO:0000256" key="2">
    <source>
        <dbReference type="ARBA" id="ARBA00022576"/>
    </source>
</evidence>
<reference evidence="7" key="1">
    <citation type="submission" date="2015-09" db="EMBL/GenBank/DDBJ databases">
        <authorList>
            <person name="Graham D.E."/>
            <person name="Mahan K.M."/>
            <person name="Klingeman D.M."/>
            <person name="Fida T."/>
            <person name="Giannone R.J."/>
            <person name="Hettich R.L."/>
            <person name="Parry R.J."/>
            <person name="Spain J.C."/>
        </authorList>
    </citation>
    <scope>NUCLEOTIDE SEQUENCE [LARGE SCALE GENOMIC DNA]</scope>
    <source>
        <strain evidence="7">JCM 4701</strain>
    </source>
</reference>
<dbReference type="PANTHER" id="PTHR42790:SF19">
    <property type="entry name" value="KYNURENINE_ALPHA-AMINOADIPATE AMINOTRANSFERASE, MITOCHONDRIAL"/>
    <property type="match status" value="1"/>
</dbReference>
<dbReference type="SUPFAM" id="SSF53383">
    <property type="entry name" value="PLP-dependent transferases"/>
    <property type="match status" value="1"/>
</dbReference>
<dbReference type="CDD" id="cd00609">
    <property type="entry name" value="AAT_like"/>
    <property type="match status" value="1"/>
</dbReference>
<evidence type="ECO:0000259" key="5">
    <source>
        <dbReference type="Pfam" id="PF00155"/>
    </source>
</evidence>
<keyword evidence="4" id="KW-0663">Pyridoxal phosphate</keyword>
<dbReference type="InterPro" id="IPR004839">
    <property type="entry name" value="Aminotransferase_I/II_large"/>
</dbReference>
<dbReference type="InterPro" id="IPR015424">
    <property type="entry name" value="PyrdxlP-dep_Trfase"/>
</dbReference>
<keyword evidence="3" id="KW-0808">Transferase</keyword>
<dbReference type="Gene3D" id="3.40.640.10">
    <property type="entry name" value="Type I PLP-dependent aspartate aminotransferase-like (Major domain)"/>
    <property type="match status" value="1"/>
</dbReference>
<organism evidence="6 7">
    <name type="scientific">Streptomyces noursei</name>
    <name type="common">Streptomyces albulus</name>
    <dbReference type="NCBI Taxonomy" id="1971"/>
    <lineage>
        <taxon>Bacteria</taxon>
        <taxon>Bacillati</taxon>
        <taxon>Actinomycetota</taxon>
        <taxon>Actinomycetes</taxon>
        <taxon>Kitasatosporales</taxon>
        <taxon>Streptomycetaceae</taxon>
        <taxon>Streptomyces</taxon>
    </lineage>
</organism>
<keyword evidence="2" id="KW-0032">Aminotransferase</keyword>
<keyword evidence="7" id="KW-1185">Reference proteome</keyword>
<name>A0A2N8PHY0_STRNR</name>
<evidence type="ECO:0000256" key="3">
    <source>
        <dbReference type="ARBA" id="ARBA00022679"/>
    </source>
</evidence>
<comment type="caution">
    <text evidence="6">The sequence shown here is derived from an EMBL/GenBank/DDBJ whole genome shotgun (WGS) entry which is preliminary data.</text>
</comment>
<dbReference type="GO" id="GO:0008483">
    <property type="term" value="F:transaminase activity"/>
    <property type="evidence" value="ECO:0007669"/>
    <property type="project" value="UniProtKB-KW"/>
</dbReference>
<evidence type="ECO:0000256" key="4">
    <source>
        <dbReference type="ARBA" id="ARBA00022898"/>
    </source>
</evidence>